<dbReference type="InterPro" id="IPR005580">
    <property type="entry name" value="DbpA/CsdA_RNA-bd_dom"/>
</dbReference>
<dbReference type="Pfam" id="PF00270">
    <property type="entry name" value="DEAD"/>
    <property type="match status" value="1"/>
</dbReference>
<feature type="domain" description="Helicase ATP-binding" evidence="8">
    <location>
        <begin position="64"/>
        <end position="234"/>
    </location>
</feature>
<dbReference type="SMART" id="SM00487">
    <property type="entry name" value="DEXDc"/>
    <property type="match status" value="1"/>
</dbReference>
<dbReference type="SMART" id="SM00490">
    <property type="entry name" value="HELICc"/>
    <property type="match status" value="1"/>
</dbReference>
<dbReference type="GO" id="GO:0003724">
    <property type="term" value="F:RNA helicase activity"/>
    <property type="evidence" value="ECO:0007669"/>
    <property type="project" value="UniProtKB-EC"/>
</dbReference>
<keyword evidence="2" id="KW-0547">Nucleotide-binding</keyword>
<dbReference type="EMBL" id="FO203427">
    <property type="protein sequence ID" value="CCH48304.1"/>
    <property type="molecule type" value="Genomic_DNA"/>
</dbReference>
<organism evidence="11 12">
    <name type="scientific">Pseudodesulfovibrio piezophilus (strain DSM 21447 / JCM 15486 / C1TLV30)</name>
    <name type="common">Desulfovibrio piezophilus</name>
    <dbReference type="NCBI Taxonomy" id="1322246"/>
    <lineage>
        <taxon>Bacteria</taxon>
        <taxon>Pseudomonadati</taxon>
        <taxon>Thermodesulfobacteriota</taxon>
        <taxon>Desulfovibrionia</taxon>
        <taxon>Desulfovibrionales</taxon>
        <taxon>Desulfovibrionaceae</taxon>
    </lineage>
</organism>
<evidence type="ECO:0000256" key="3">
    <source>
        <dbReference type="ARBA" id="ARBA00022801"/>
    </source>
</evidence>
<sequence length="581" mass="65563">MPLRGLPAQGIDRFRLARSHFFYMSHDKDTMTTFQELGLSAGTLEALESKGFESPTPIQERTIPLLLQGNIDIVGQAQTGTGKTAAFGLPIIETVQEKGGRVQALILTPTRELAIQVADEINSLKGNKRIRIIPVYGGQAIHMQFKALKRGVDVIVGTPGRIMDHMKRGTLKLDQLDFFVLDEADEMCNMGFVDDVREILASANTDRRTLLFSATMPREVMRIATEFMRDYETVTVKTTKNDSPLIRHIFHEMADSDRFEALCRVIDAQPEFYGLVFTRTRADADTVAERLNERGYPAEPIHGEISQNRREDILNRFRRRRATILVATDVAARGIDVPDLTHVVNFALPQDPPTFVHRTGRTGRAGKEGIAITLITPNEFRRLMYITKSSGIEISKEKLPRIQDVIYSKKSRMVTKLESIMAEDDHSAYQPMAKELMSEQDPAEIIAALLRHTFGDELVESSYKEIDTITQGNRGRADLICALGRSHGMNPKEFVDFISKTANIKQWSIQHVRVQGNRTTFTVPGNEANKVIDLINSRDGRQLITRGENNSRPPSRRDFKKTGGPRYGKRPFKKPYKPKKD</sequence>
<protein>
    <recommendedName>
        <fullName evidence="1">RNA helicase</fullName>
        <ecNumber evidence="1">3.6.4.13</ecNumber>
    </recommendedName>
</protein>
<dbReference type="PROSITE" id="PS51195">
    <property type="entry name" value="Q_MOTIF"/>
    <property type="match status" value="1"/>
</dbReference>
<reference evidence="12" key="2">
    <citation type="journal article" date="2013" name="Stand. Genomic Sci.">
        <title>Complete genome sequence of Desulfocapsa sulfexigens, a marine deltaproteobacterium specialized in disproportionating inorganic sulfur compounds.</title>
        <authorList>
            <person name="Finster K.W."/>
            <person name="Kjeldsen K.U."/>
            <person name="Kube M."/>
            <person name="Reinhardt R."/>
            <person name="Mussmann M."/>
            <person name="Amann R."/>
            <person name="Schreiber L."/>
        </authorList>
    </citation>
    <scope>NUCLEOTIDE SEQUENCE [LARGE SCALE GENOMIC DNA]</scope>
    <source>
        <strain evidence="12">DSM 10523 / SB164P1</strain>
    </source>
</reference>
<proteinExistence type="predicted"/>
<dbReference type="Pfam" id="PF00271">
    <property type="entry name" value="Helicase_C"/>
    <property type="match status" value="1"/>
</dbReference>
<reference evidence="11 12" key="1">
    <citation type="journal article" date="2013" name="PLoS ONE">
        <title>The first genomic and proteomic characterization of a deep-sea sulfate reducer: insights into the piezophilic lifestyle of Desulfovibrio piezophilus.</title>
        <authorList>
            <person name="Pradel N."/>
            <person name="Ji B."/>
            <person name="Gimenez G."/>
            <person name="Talla E."/>
            <person name="Lenoble P."/>
            <person name="Garel M."/>
            <person name="Tamburini C."/>
            <person name="Fourquet P."/>
            <person name="Lebrun R."/>
            <person name="Bertin P."/>
            <person name="Denis Y."/>
            <person name="Pophillat M."/>
            <person name="Barbe V."/>
            <person name="Ollivier B."/>
            <person name="Dolla A."/>
        </authorList>
    </citation>
    <scope>NUCLEOTIDE SEQUENCE [LARGE SCALE GENOMIC DNA]</scope>
    <source>
        <strain evidence="12">DSM 10523 / SB164P1</strain>
    </source>
</reference>
<dbReference type="InterPro" id="IPR011545">
    <property type="entry name" value="DEAD/DEAH_box_helicase_dom"/>
</dbReference>
<dbReference type="Pfam" id="PF03880">
    <property type="entry name" value="DbpA"/>
    <property type="match status" value="1"/>
</dbReference>
<dbReference type="InterPro" id="IPR001650">
    <property type="entry name" value="Helicase_C-like"/>
</dbReference>
<dbReference type="EC" id="3.6.4.13" evidence="1"/>
<keyword evidence="4 11" id="KW-0347">Helicase</keyword>
<evidence type="ECO:0000313" key="11">
    <source>
        <dbReference type="EMBL" id="CCH48304.1"/>
    </source>
</evidence>
<dbReference type="CDD" id="cd12252">
    <property type="entry name" value="RRM_DbpA"/>
    <property type="match status" value="1"/>
</dbReference>
<dbReference type="GO" id="GO:0016787">
    <property type="term" value="F:hydrolase activity"/>
    <property type="evidence" value="ECO:0007669"/>
    <property type="project" value="UniProtKB-KW"/>
</dbReference>
<dbReference type="InterPro" id="IPR027417">
    <property type="entry name" value="P-loop_NTPase"/>
</dbReference>
<dbReference type="PROSITE" id="PS51192">
    <property type="entry name" value="HELICASE_ATP_BIND_1"/>
    <property type="match status" value="1"/>
</dbReference>
<feature type="domain" description="DEAD-box RNA helicase Q" evidence="10">
    <location>
        <begin position="32"/>
        <end position="60"/>
    </location>
</feature>
<evidence type="ECO:0000256" key="1">
    <source>
        <dbReference type="ARBA" id="ARBA00012552"/>
    </source>
</evidence>
<dbReference type="PATRIC" id="fig|879567.3.peg.1102"/>
<dbReference type="STRING" id="1322246.BN4_11067"/>
<dbReference type="InterPro" id="IPR050547">
    <property type="entry name" value="DEAD_box_RNA_helicases"/>
</dbReference>
<evidence type="ECO:0000256" key="4">
    <source>
        <dbReference type="ARBA" id="ARBA00022806"/>
    </source>
</evidence>
<gene>
    <name evidence="11" type="ordered locus">BN4_11067</name>
</gene>
<dbReference type="Gene3D" id="3.40.50.300">
    <property type="entry name" value="P-loop containing nucleotide triphosphate hydrolases"/>
    <property type="match status" value="2"/>
</dbReference>
<dbReference type="BioCyc" id="DPIE1322246:BN4_RS05385-MONOMER"/>
<evidence type="ECO:0000256" key="7">
    <source>
        <dbReference type="SAM" id="MobiDB-lite"/>
    </source>
</evidence>
<evidence type="ECO:0000259" key="10">
    <source>
        <dbReference type="PROSITE" id="PS51195"/>
    </source>
</evidence>
<dbReference type="InterPro" id="IPR014001">
    <property type="entry name" value="Helicase_ATP-bd"/>
</dbReference>
<dbReference type="GO" id="GO:0005524">
    <property type="term" value="F:ATP binding"/>
    <property type="evidence" value="ECO:0007669"/>
    <property type="project" value="UniProtKB-KW"/>
</dbReference>
<name>M1WPE4_PSEP2</name>
<evidence type="ECO:0000256" key="2">
    <source>
        <dbReference type="ARBA" id="ARBA00022741"/>
    </source>
</evidence>
<evidence type="ECO:0000256" key="6">
    <source>
        <dbReference type="PROSITE-ProRule" id="PRU00552"/>
    </source>
</evidence>
<dbReference type="AlphaFoldDB" id="M1WPE4"/>
<dbReference type="InterPro" id="IPR014014">
    <property type="entry name" value="RNA_helicase_DEAD_Q_motif"/>
</dbReference>
<keyword evidence="5" id="KW-0067">ATP-binding</keyword>
<dbReference type="CDD" id="cd00268">
    <property type="entry name" value="DEADc"/>
    <property type="match status" value="1"/>
</dbReference>
<evidence type="ECO:0000313" key="12">
    <source>
        <dbReference type="Proteomes" id="UP000011724"/>
    </source>
</evidence>
<feature type="region of interest" description="Disordered" evidence="7">
    <location>
        <begin position="544"/>
        <end position="581"/>
    </location>
</feature>
<dbReference type="SUPFAM" id="SSF52540">
    <property type="entry name" value="P-loop containing nucleoside triphosphate hydrolases"/>
    <property type="match status" value="1"/>
</dbReference>
<evidence type="ECO:0000259" key="9">
    <source>
        <dbReference type="PROSITE" id="PS51194"/>
    </source>
</evidence>
<dbReference type="KEGG" id="dpi:BN4_11067"/>
<keyword evidence="12" id="KW-1185">Reference proteome</keyword>
<dbReference type="HOGENOM" id="CLU_003041_21_1_7"/>
<dbReference type="InterPro" id="IPR012677">
    <property type="entry name" value="Nucleotide-bd_a/b_plait_sf"/>
</dbReference>
<feature type="domain" description="Helicase C-terminal" evidence="9">
    <location>
        <begin position="258"/>
        <end position="406"/>
    </location>
</feature>
<dbReference type="InterPro" id="IPR044742">
    <property type="entry name" value="DEAD/DEAH_RhlB"/>
</dbReference>
<dbReference type="CDD" id="cd18787">
    <property type="entry name" value="SF2_C_DEAD"/>
    <property type="match status" value="1"/>
</dbReference>
<evidence type="ECO:0000256" key="5">
    <source>
        <dbReference type="ARBA" id="ARBA00022840"/>
    </source>
</evidence>
<dbReference type="PROSITE" id="PS51194">
    <property type="entry name" value="HELICASE_CTER"/>
    <property type="match status" value="1"/>
</dbReference>
<feature type="short sequence motif" description="Q motif" evidence="6">
    <location>
        <begin position="32"/>
        <end position="60"/>
    </location>
</feature>
<dbReference type="GO" id="GO:0003723">
    <property type="term" value="F:RNA binding"/>
    <property type="evidence" value="ECO:0007669"/>
    <property type="project" value="TreeGrafter"/>
</dbReference>
<dbReference type="Proteomes" id="UP000011724">
    <property type="component" value="Chromosome"/>
</dbReference>
<dbReference type="PANTHER" id="PTHR47963">
    <property type="entry name" value="DEAD-BOX ATP-DEPENDENT RNA HELICASE 47, MITOCHONDRIAL"/>
    <property type="match status" value="1"/>
</dbReference>
<evidence type="ECO:0000259" key="8">
    <source>
        <dbReference type="PROSITE" id="PS51192"/>
    </source>
</evidence>
<feature type="compositionally biased region" description="Basic residues" evidence="7">
    <location>
        <begin position="567"/>
        <end position="581"/>
    </location>
</feature>
<dbReference type="Gene3D" id="3.30.70.330">
    <property type="match status" value="1"/>
</dbReference>
<dbReference type="PANTHER" id="PTHR47963:SF8">
    <property type="entry name" value="ATP-DEPENDENT RNA HELICASE DEAD"/>
    <property type="match status" value="1"/>
</dbReference>
<dbReference type="eggNOG" id="COG0513">
    <property type="taxonomic scope" value="Bacteria"/>
</dbReference>
<accession>M1WPE4</accession>
<keyword evidence="3" id="KW-0378">Hydrolase</keyword>